<feature type="region of interest" description="Disordered" evidence="5">
    <location>
        <begin position="1"/>
        <end position="85"/>
    </location>
</feature>
<reference evidence="7" key="1">
    <citation type="submission" date="2025-08" db="UniProtKB">
        <authorList>
            <consortium name="Ensembl"/>
        </authorList>
    </citation>
    <scope>IDENTIFICATION</scope>
</reference>
<evidence type="ECO:0000313" key="8">
    <source>
        <dbReference type="Proteomes" id="UP000694403"/>
    </source>
</evidence>
<feature type="compositionally biased region" description="Polar residues" evidence="5">
    <location>
        <begin position="220"/>
        <end position="231"/>
    </location>
</feature>
<evidence type="ECO:0000256" key="3">
    <source>
        <dbReference type="ARBA" id="ARBA00022553"/>
    </source>
</evidence>
<feature type="region of interest" description="Disordered" evidence="5">
    <location>
        <begin position="129"/>
        <end position="271"/>
    </location>
</feature>
<dbReference type="PANTHER" id="PTHR10528:SF6">
    <property type="entry name" value="AF4_FMR2 FAMILY MEMBER 1"/>
    <property type="match status" value="1"/>
</dbReference>
<dbReference type="GO" id="GO:0010468">
    <property type="term" value="P:regulation of gene expression"/>
    <property type="evidence" value="ECO:0007669"/>
    <property type="project" value="InterPro"/>
</dbReference>
<dbReference type="Pfam" id="PF18876">
    <property type="entry name" value="AFF4_CHD"/>
    <property type="match status" value="1"/>
</dbReference>
<dbReference type="InterPro" id="IPR043640">
    <property type="entry name" value="AF4/FMR2_CHD"/>
</dbReference>
<name>A0A8C3S7Q6_CHESE</name>
<dbReference type="InterPro" id="IPR043639">
    <property type="entry name" value="AF4_int"/>
</dbReference>
<keyword evidence="8" id="KW-1185">Reference proteome</keyword>
<comment type="subcellular location">
    <subcellularLocation>
        <location evidence="1">Nucleus</location>
    </subcellularLocation>
</comment>
<evidence type="ECO:0000256" key="4">
    <source>
        <dbReference type="ARBA" id="ARBA00023242"/>
    </source>
</evidence>
<organism evidence="7 8">
    <name type="scientific">Chelydra serpentina</name>
    <name type="common">Snapping turtle</name>
    <name type="synonym">Testudo serpentina</name>
    <dbReference type="NCBI Taxonomy" id="8475"/>
    <lineage>
        <taxon>Eukaryota</taxon>
        <taxon>Metazoa</taxon>
        <taxon>Chordata</taxon>
        <taxon>Craniata</taxon>
        <taxon>Vertebrata</taxon>
        <taxon>Euteleostomi</taxon>
        <taxon>Archelosauria</taxon>
        <taxon>Testudinata</taxon>
        <taxon>Testudines</taxon>
        <taxon>Cryptodira</taxon>
        <taxon>Durocryptodira</taxon>
        <taxon>Americhelydia</taxon>
        <taxon>Chelydroidea</taxon>
        <taxon>Chelydridae</taxon>
        <taxon>Chelydra</taxon>
    </lineage>
</organism>
<dbReference type="AlphaFoldDB" id="A0A8C3S7Q6"/>
<protein>
    <recommendedName>
        <fullName evidence="6">AF4/FMR2 C-terminal homology domain-containing protein</fullName>
    </recommendedName>
</protein>
<evidence type="ECO:0000256" key="1">
    <source>
        <dbReference type="ARBA" id="ARBA00004123"/>
    </source>
</evidence>
<evidence type="ECO:0000259" key="6">
    <source>
        <dbReference type="Pfam" id="PF18876"/>
    </source>
</evidence>
<evidence type="ECO:0000256" key="2">
    <source>
        <dbReference type="ARBA" id="ARBA00007354"/>
    </source>
</evidence>
<keyword evidence="4" id="KW-0539">Nucleus</keyword>
<comment type="similarity">
    <text evidence="2">Belongs to the AF4 family.</text>
</comment>
<evidence type="ECO:0000256" key="5">
    <source>
        <dbReference type="SAM" id="MobiDB-lite"/>
    </source>
</evidence>
<feature type="compositionally biased region" description="Pro residues" evidence="5">
    <location>
        <begin position="385"/>
        <end position="396"/>
    </location>
</feature>
<dbReference type="Ensembl" id="ENSCSRT00000008882.1">
    <property type="protein sequence ID" value="ENSCSRP00000008586.1"/>
    <property type="gene ID" value="ENSCSRG00000006324.1"/>
</dbReference>
<feature type="compositionally biased region" description="Polar residues" evidence="5">
    <location>
        <begin position="262"/>
        <end position="271"/>
    </location>
</feature>
<dbReference type="PANTHER" id="PTHR10528">
    <property type="entry name" value="AF4/FMR2 FAMILY MEMBER"/>
    <property type="match status" value="1"/>
</dbReference>
<feature type="compositionally biased region" description="Low complexity" evidence="5">
    <location>
        <begin position="397"/>
        <end position="409"/>
    </location>
</feature>
<keyword evidence="3" id="KW-0597">Phosphoprotein</keyword>
<feature type="domain" description="AF4/FMR2 C-terminal homology" evidence="6">
    <location>
        <begin position="272"/>
        <end position="498"/>
    </location>
</feature>
<dbReference type="Proteomes" id="UP000694403">
    <property type="component" value="Unplaced"/>
</dbReference>
<proteinExistence type="inferred from homology"/>
<feature type="compositionally biased region" description="Polar residues" evidence="5">
    <location>
        <begin position="65"/>
        <end position="77"/>
    </location>
</feature>
<dbReference type="Pfam" id="PF18875">
    <property type="entry name" value="AF4_int"/>
    <property type="match status" value="1"/>
</dbReference>
<feature type="region of interest" description="Disordered" evidence="5">
    <location>
        <begin position="374"/>
        <end position="409"/>
    </location>
</feature>
<feature type="compositionally biased region" description="Low complexity" evidence="5">
    <location>
        <begin position="199"/>
        <end position="211"/>
    </location>
</feature>
<reference evidence="7" key="2">
    <citation type="submission" date="2025-09" db="UniProtKB">
        <authorList>
            <consortium name="Ensembl"/>
        </authorList>
    </citation>
    <scope>IDENTIFICATION</scope>
</reference>
<dbReference type="GO" id="GO:0032783">
    <property type="term" value="C:super elongation complex"/>
    <property type="evidence" value="ECO:0007669"/>
    <property type="project" value="TreeGrafter"/>
</dbReference>
<accession>A0A8C3S7Q6</accession>
<feature type="compositionally biased region" description="Basic and acidic residues" evidence="5">
    <location>
        <begin position="140"/>
        <end position="160"/>
    </location>
</feature>
<dbReference type="InterPro" id="IPR007797">
    <property type="entry name" value="AF4/FMR2"/>
</dbReference>
<sequence>EPSQRHTVGTKKPNKKELKPTVQEPLEKKKHKSSHQAITKAFLDPKPVKDIAAGGAPEHFPLSPVAQSQKPTSPTRTSGKKPAIVVREDFHRDKLLLPIRDKTLLSPLRDFPVPHALVVKIELCLLSRIPQPPGKGSRQKKLDGKELPSVRKQDLEKKSTETPNKSLKKRKVRGKGAVSKFPSEMLKKELLLPPPLPPASTAQPAQQPAKMAQKRHKGESSTCSQLPATNHRTAKSKSNHKDSSSSKHRKVEGKHSEHSKSNKLGVSSPSSQQTDKVAKAFQYLEAALSFIEYGIAMESDALTPKSAYTIFTDTIDLLKFIMTLKSFPDTSASAHEKIFAVLCMRCQSILHMAMFRYKKDTAIKYSRTLNEHFKNSSRVTQAPSPCTPSPLSPMPSPASSVSSQPGSNASNCGSAGIGSSINTLHNIPSITFSYVNITSYILYAYDIWEQADALARKNKEFFAELSTAVCTLALNSSMSELVHYTRQGLQWLRLETNTP</sequence>
<evidence type="ECO:0000313" key="7">
    <source>
        <dbReference type="Ensembl" id="ENSCSRP00000008586.1"/>
    </source>
</evidence>